<sequence>MSATRFAHGVFLGRCDLRREAGGFSFAELSPTVPEAQVQTHRHDDAHYVLLLDGVYLSSARGAPALCRGPALIYNPPGTTHRDCFRSEHGRFFTLTVSATRERELGAALSLPAQPLWQDDAAALLPALRLLAACRAWDEAAALSGEALSWELLAHTGRLALERSLRPAGWLRRVREQLRDKCARPLRIADLARAAGVHPVHLAREFRRHYRCAPGDYLRRLRLERALSALADPRLPLAEVAAQAGYADAAHLGHAFRRGYGLTPGDYRRLRAALLPRAQVARRQSRAAAPG</sequence>
<feature type="domain" description="HTH araC/xylS-type" evidence="4">
    <location>
        <begin position="172"/>
        <end position="270"/>
    </location>
</feature>
<dbReference type="EMBL" id="CP159925">
    <property type="protein sequence ID" value="XCO73312.1"/>
    <property type="molecule type" value="Genomic_DNA"/>
</dbReference>
<keyword evidence="2" id="KW-0238">DNA-binding</keyword>
<dbReference type="InterPro" id="IPR050204">
    <property type="entry name" value="AraC_XylS_family_regulators"/>
</dbReference>
<dbReference type="PROSITE" id="PS00041">
    <property type="entry name" value="HTH_ARAC_FAMILY_1"/>
    <property type="match status" value="1"/>
</dbReference>
<dbReference type="SUPFAM" id="SSF46689">
    <property type="entry name" value="Homeodomain-like"/>
    <property type="match status" value="2"/>
</dbReference>
<proteinExistence type="predicted"/>
<evidence type="ECO:0000313" key="5">
    <source>
        <dbReference type="EMBL" id="XCO73312.1"/>
    </source>
</evidence>
<dbReference type="GO" id="GO:0043565">
    <property type="term" value="F:sequence-specific DNA binding"/>
    <property type="evidence" value="ECO:0007669"/>
    <property type="project" value="InterPro"/>
</dbReference>
<dbReference type="PANTHER" id="PTHR46796">
    <property type="entry name" value="HTH-TYPE TRANSCRIPTIONAL ACTIVATOR RHAS-RELATED"/>
    <property type="match status" value="1"/>
</dbReference>
<dbReference type="Pfam" id="PF12833">
    <property type="entry name" value="HTH_18"/>
    <property type="match status" value="1"/>
</dbReference>
<keyword evidence="3" id="KW-0804">Transcription</keyword>
<dbReference type="InterPro" id="IPR009057">
    <property type="entry name" value="Homeodomain-like_sf"/>
</dbReference>
<protein>
    <submittedName>
        <fullName evidence="5">AraC family transcriptional regulator</fullName>
    </submittedName>
</protein>
<organism evidence="5">
    <name type="scientific">Lysobacter firmicutimachus</name>
    <dbReference type="NCBI Taxonomy" id="1792846"/>
    <lineage>
        <taxon>Bacteria</taxon>
        <taxon>Pseudomonadati</taxon>
        <taxon>Pseudomonadota</taxon>
        <taxon>Gammaproteobacteria</taxon>
        <taxon>Lysobacterales</taxon>
        <taxon>Lysobacteraceae</taxon>
        <taxon>Lysobacter</taxon>
    </lineage>
</organism>
<dbReference type="RefSeq" id="WP_363796358.1">
    <property type="nucleotide sequence ID" value="NZ_CP159925.1"/>
</dbReference>
<dbReference type="InterPro" id="IPR018060">
    <property type="entry name" value="HTH_AraC"/>
</dbReference>
<accession>A0AAU8MPW1</accession>
<dbReference type="AlphaFoldDB" id="A0AAU8MPW1"/>
<dbReference type="Gene3D" id="1.10.10.60">
    <property type="entry name" value="Homeodomain-like"/>
    <property type="match status" value="1"/>
</dbReference>
<reference evidence="5" key="1">
    <citation type="submission" date="2024-06" db="EMBL/GenBank/DDBJ databases">
        <authorList>
            <person name="Li S."/>
        </authorList>
    </citation>
    <scope>NUCLEOTIDE SEQUENCE</scope>
    <source>
        <strain evidence="5">SR10</strain>
    </source>
</reference>
<gene>
    <name evidence="5" type="ORF">ABU614_12980</name>
</gene>
<evidence type="ECO:0000259" key="4">
    <source>
        <dbReference type="PROSITE" id="PS01124"/>
    </source>
</evidence>
<evidence type="ECO:0000256" key="1">
    <source>
        <dbReference type="ARBA" id="ARBA00023015"/>
    </source>
</evidence>
<dbReference type="GO" id="GO:0003700">
    <property type="term" value="F:DNA-binding transcription factor activity"/>
    <property type="evidence" value="ECO:0007669"/>
    <property type="project" value="InterPro"/>
</dbReference>
<name>A0AAU8MPW1_9GAMM</name>
<evidence type="ECO:0000256" key="2">
    <source>
        <dbReference type="ARBA" id="ARBA00023125"/>
    </source>
</evidence>
<dbReference type="SMART" id="SM00342">
    <property type="entry name" value="HTH_ARAC"/>
    <property type="match status" value="1"/>
</dbReference>
<dbReference type="PROSITE" id="PS01124">
    <property type="entry name" value="HTH_ARAC_FAMILY_2"/>
    <property type="match status" value="1"/>
</dbReference>
<dbReference type="InterPro" id="IPR018062">
    <property type="entry name" value="HTH_AraC-typ_CS"/>
</dbReference>
<evidence type="ECO:0000256" key="3">
    <source>
        <dbReference type="ARBA" id="ARBA00023163"/>
    </source>
</evidence>
<keyword evidence="1" id="KW-0805">Transcription regulation</keyword>